<name>A0A0K1EQ25_CHOCO</name>
<keyword evidence="4" id="KW-1185">Reference proteome</keyword>
<evidence type="ECO:0000313" key="3">
    <source>
        <dbReference type="EMBL" id="AKT42951.1"/>
    </source>
</evidence>
<reference evidence="3 4" key="1">
    <citation type="submission" date="2015-07" db="EMBL/GenBank/DDBJ databases">
        <title>Genome analysis of myxobacterium Chondromyces crocatus Cm c5 reveals a high potential for natural compound synthesis and the genetic basis for the loss of fruiting body formation.</title>
        <authorList>
            <person name="Zaburannyi N."/>
            <person name="Bunk B."/>
            <person name="Maier J."/>
            <person name="Overmann J."/>
            <person name="Mueller R."/>
        </authorList>
    </citation>
    <scope>NUCLEOTIDE SEQUENCE [LARGE SCALE GENOMIC DNA]</scope>
    <source>
        <strain evidence="3 4">Cm c5</strain>
    </source>
</reference>
<evidence type="ECO:0000256" key="1">
    <source>
        <dbReference type="SAM" id="MobiDB-lite"/>
    </source>
</evidence>
<dbReference type="EMBL" id="CP012159">
    <property type="protein sequence ID" value="AKT42951.1"/>
    <property type="molecule type" value="Genomic_DNA"/>
</dbReference>
<gene>
    <name evidence="3" type="ORF">CMC5_071790</name>
</gene>
<dbReference type="RefSeq" id="WP_050434500.1">
    <property type="nucleotide sequence ID" value="NZ_CP012159.1"/>
</dbReference>
<feature type="region of interest" description="Disordered" evidence="1">
    <location>
        <begin position="289"/>
        <end position="341"/>
    </location>
</feature>
<dbReference type="Proteomes" id="UP000067626">
    <property type="component" value="Chromosome"/>
</dbReference>
<accession>A0A0K1EQ25</accession>
<feature type="compositionally biased region" description="Low complexity" evidence="1">
    <location>
        <begin position="299"/>
        <end position="316"/>
    </location>
</feature>
<dbReference type="STRING" id="52.CMC5_071790"/>
<dbReference type="OrthoDB" id="5497985at2"/>
<organism evidence="3 4">
    <name type="scientific">Chondromyces crocatus</name>
    <dbReference type="NCBI Taxonomy" id="52"/>
    <lineage>
        <taxon>Bacteria</taxon>
        <taxon>Pseudomonadati</taxon>
        <taxon>Myxococcota</taxon>
        <taxon>Polyangia</taxon>
        <taxon>Polyangiales</taxon>
        <taxon>Polyangiaceae</taxon>
        <taxon>Chondromyces</taxon>
    </lineage>
</organism>
<keyword evidence="2" id="KW-1133">Transmembrane helix</keyword>
<protein>
    <submittedName>
        <fullName evidence="3">Uncharacterized protein</fullName>
    </submittedName>
</protein>
<dbReference type="KEGG" id="ccro:CMC5_071790"/>
<feature type="transmembrane region" description="Helical" evidence="2">
    <location>
        <begin position="415"/>
        <end position="437"/>
    </location>
</feature>
<evidence type="ECO:0000256" key="2">
    <source>
        <dbReference type="SAM" id="Phobius"/>
    </source>
</evidence>
<sequence>MHSTEDTGQEDYVAPRFRASEGATWIHALHGNVPDHQIDFICCPEAPQGGFTRTHLGHLTRLMRYIEPATGSPFAFAIGNLSRDDTQHEPGHGALALLFGLRVAGETDSAGRQDPPLAHAVVAVDRALTGEALLEATLALYHHVTGLTGESTPENFYRAYARGMAQRPRTVPFLLGDYFAGFRDLPVLEPSTLTRHPSQSIEVRSGRIFLLHDADEPFERVAVMAARLAAWLYRSSLRWTAIVFGGTADIPGGLSIEFVTSPPLALGPKDRVLHFSDLADDASARDLLGVRRVPRRPRATSARRSGRSRSSSSHGRAAARPRRLSDPGAAGPVHPALHRRSPALAVAPTPTSWPRAASEPCCRLHGRVTGDAPFGAQRARPAERQRAPRSGWRNVVLSTQREDASPPRRRVVSSGVWLCTGALCALLFLTGLSVIAARTWTLASLGSPSLWLSLGASNESPEAR</sequence>
<keyword evidence="2" id="KW-0472">Membrane</keyword>
<proteinExistence type="predicted"/>
<evidence type="ECO:0000313" key="4">
    <source>
        <dbReference type="Proteomes" id="UP000067626"/>
    </source>
</evidence>
<dbReference type="AlphaFoldDB" id="A0A0K1EQ25"/>
<keyword evidence="2" id="KW-0812">Transmembrane</keyword>